<dbReference type="EMBL" id="JAPWIE010000006">
    <property type="protein sequence ID" value="MCZ4552260.1"/>
    <property type="molecule type" value="Genomic_DNA"/>
</dbReference>
<proteinExistence type="predicted"/>
<dbReference type="RefSeq" id="WP_301573044.1">
    <property type="nucleotide sequence ID" value="NZ_JAPWIE010000006.1"/>
</dbReference>
<feature type="transmembrane region" description="Helical" evidence="1">
    <location>
        <begin position="128"/>
        <end position="145"/>
    </location>
</feature>
<protein>
    <submittedName>
        <fullName evidence="2">Uncharacterized protein</fullName>
    </submittedName>
</protein>
<dbReference type="Proteomes" id="UP001067235">
    <property type="component" value="Unassembled WGS sequence"/>
</dbReference>
<keyword evidence="1" id="KW-1133">Transmembrane helix</keyword>
<accession>A0ABT4MZ20</accession>
<feature type="transmembrane region" description="Helical" evidence="1">
    <location>
        <begin position="75"/>
        <end position="96"/>
    </location>
</feature>
<evidence type="ECO:0000313" key="3">
    <source>
        <dbReference type="Proteomes" id="UP001067235"/>
    </source>
</evidence>
<gene>
    <name evidence="2" type="ORF">O4213_19860</name>
</gene>
<keyword evidence="1" id="KW-0812">Transmembrane</keyword>
<reference evidence="2" key="1">
    <citation type="submission" date="2022-12" db="EMBL/GenBank/DDBJ databases">
        <authorList>
            <person name="Krivoruchko A.V."/>
            <person name="Elkin A."/>
        </authorList>
    </citation>
    <scope>NUCLEOTIDE SEQUENCE</scope>
    <source>
        <strain evidence="2">IEGM 1388</strain>
    </source>
</reference>
<sequence length="344" mass="36543">MTTTSREAPRDITAILGMHTPAAKGVVAVYIVAITIVAFETRQGITTFWPIALGLVVLAAGTIGLITIPGDPLPVPATICMASAGAIASALMLWVMPVPLEVPLQAWTHGAGTTILCFMSVRGRWISAWWGLLAMVMVYGLWGALTDQGFVFGAVMVAIDGGPLAMATLLSFTLRPSGKAVFALRDAATARISALSAAQAAAEERDARLRQLDEVARPLLERIATAEQFTAEESEAFELVEANLRDRLRAPALTTPDIDVAARVARTRGVEVILIDDHGMDATPEEVKGAVRARIAETLSAAENGDVCVRVLPPGRTALASIYIHDSIGTRRITFDHDGAEVQN</sequence>
<evidence type="ECO:0000313" key="2">
    <source>
        <dbReference type="EMBL" id="MCZ4552260.1"/>
    </source>
</evidence>
<keyword evidence="1" id="KW-0472">Membrane</keyword>
<name>A0ABT4MZ20_GORRU</name>
<comment type="caution">
    <text evidence="2">The sequence shown here is derived from an EMBL/GenBank/DDBJ whole genome shotgun (WGS) entry which is preliminary data.</text>
</comment>
<feature type="transmembrane region" description="Helical" evidence="1">
    <location>
        <begin position="21"/>
        <end position="39"/>
    </location>
</feature>
<feature type="transmembrane region" description="Helical" evidence="1">
    <location>
        <begin position="45"/>
        <end position="68"/>
    </location>
</feature>
<organism evidence="2 3">
    <name type="scientific">Gordonia rubripertincta</name>
    <name type="common">Rhodococcus corallinus</name>
    <dbReference type="NCBI Taxonomy" id="36822"/>
    <lineage>
        <taxon>Bacteria</taxon>
        <taxon>Bacillati</taxon>
        <taxon>Actinomycetota</taxon>
        <taxon>Actinomycetes</taxon>
        <taxon>Mycobacteriales</taxon>
        <taxon>Gordoniaceae</taxon>
        <taxon>Gordonia</taxon>
    </lineage>
</organism>
<keyword evidence="3" id="KW-1185">Reference proteome</keyword>
<feature type="transmembrane region" description="Helical" evidence="1">
    <location>
        <begin position="151"/>
        <end position="172"/>
    </location>
</feature>
<evidence type="ECO:0000256" key="1">
    <source>
        <dbReference type="SAM" id="Phobius"/>
    </source>
</evidence>